<sequence>AVHERAVTNKLGDDLTKRVAPRTGTAALDGPATSYYESGKVKSKTTYRLGVPTGRALAYYESGQLKEEIDYAAQGRDRKITRYYDAATPTREAEEQYKNNHPVGTWREFYQDGKMPRKVETYAPTGKLQGERLTYFDNGQVQTRQQYENGQQTGLGEQFFANGRLWKEGTYVKGQLSGPYRELREDGTLAEEGQYKFGKTSGQWTYYKANGTSIDHQVTFRDGKPHARKAPSFTGTAATQVARQYYGPTLLAAQPARALILRSQPVGGVCVIRGLAAGPGLPARLRLAQLAAAGGGRHASAGAGLSARGAAFSLVSVLALRRALGFRGWAVLDAFAGPLCWALAVQSVGCVLVGCCWGEPTVTGTWGFTYGPGTPAYVAQLAQGLLPAGAPHALPVVPTQLYHLLLCAGTGLMLPLVRRRATGWPGPLPAGNGTVMPRALGHRILARCGQRTTLGSPTSFGRPPTAGIRLAVAAAARSHRAARRLGLAGAPEPLFRDRRIGTRRQHPTDSRAGPAGTYGPAGTGHPQPARNTSATGPADGGAID</sequence>
<evidence type="ECO:0000313" key="2">
    <source>
        <dbReference type="EMBL" id="GFB25822.1"/>
    </source>
</evidence>
<evidence type="ECO:0000256" key="1">
    <source>
        <dbReference type="SAM" id="MobiDB-lite"/>
    </source>
</evidence>
<dbReference type="EMBL" id="BKCJ010587017">
    <property type="protein sequence ID" value="GFB25822.1"/>
    <property type="molecule type" value="Genomic_DNA"/>
</dbReference>
<dbReference type="PANTHER" id="PTHR33706:SF1">
    <property type="entry name" value="TPR REPEAT PROTEIN"/>
    <property type="match status" value="1"/>
</dbReference>
<dbReference type="Pfam" id="PF01790">
    <property type="entry name" value="LGT"/>
    <property type="match status" value="1"/>
</dbReference>
<accession>A0A699L6W6</accession>
<organism evidence="2">
    <name type="scientific">Tanacetum cinerariifolium</name>
    <name type="common">Dalmatian daisy</name>
    <name type="synonym">Chrysanthemum cinerariifolium</name>
    <dbReference type="NCBI Taxonomy" id="118510"/>
    <lineage>
        <taxon>Eukaryota</taxon>
        <taxon>Viridiplantae</taxon>
        <taxon>Streptophyta</taxon>
        <taxon>Embryophyta</taxon>
        <taxon>Tracheophyta</taxon>
        <taxon>Spermatophyta</taxon>
        <taxon>Magnoliopsida</taxon>
        <taxon>eudicotyledons</taxon>
        <taxon>Gunneridae</taxon>
        <taxon>Pentapetalae</taxon>
        <taxon>asterids</taxon>
        <taxon>campanulids</taxon>
        <taxon>Asterales</taxon>
        <taxon>Asteraceae</taxon>
        <taxon>Asteroideae</taxon>
        <taxon>Anthemideae</taxon>
        <taxon>Anthemidinae</taxon>
        <taxon>Tanacetum</taxon>
    </lineage>
</organism>
<dbReference type="Gene3D" id="2.20.110.10">
    <property type="entry name" value="Histone H3 K4-specific methyltransferase SET7/9 N-terminal domain"/>
    <property type="match status" value="3"/>
</dbReference>
<reference evidence="2" key="1">
    <citation type="journal article" date="2019" name="Sci. Rep.">
        <title>Draft genome of Tanacetum cinerariifolium, the natural source of mosquito coil.</title>
        <authorList>
            <person name="Yamashiro T."/>
            <person name="Shiraishi A."/>
            <person name="Satake H."/>
            <person name="Nakayama K."/>
        </authorList>
    </citation>
    <scope>NUCLEOTIDE SEQUENCE</scope>
</reference>
<dbReference type="InterPro" id="IPR001640">
    <property type="entry name" value="Lgt"/>
</dbReference>
<feature type="region of interest" description="Disordered" evidence="1">
    <location>
        <begin position="484"/>
        <end position="544"/>
    </location>
</feature>
<dbReference type="SUPFAM" id="SSF82185">
    <property type="entry name" value="Histone H3 K4-specific methyltransferase SET7/9 N-terminal domain"/>
    <property type="match status" value="2"/>
</dbReference>
<dbReference type="Pfam" id="PF07661">
    <property type="entry name" value="MORN_2"/>
    <property type="match status" value="3"/>
</dbReference>
<dbReference type="AlphaFoldDB" id="A0A699L6W6"/>
<name>A0A699L6W6_TANCI</name>
<dbReference type="GO" id="GO:0008961">
    <property type="term" value="F:phosphatidylglycerol-prolipoprotein diacylglyceryl transferase activity"/>
    <property type="evidence" value="ECO:0007669"/>
    <property type="project" value="InterPro"/>
</dbReference>
<dbReference type="GO" id="GO:0005886">
    <property type="term" value="C:plasma membrane"/>
    <property type="evidence" value="ECO:0007669"/>
    <property type="project" value="InterPro"/>
</dbReference>
<gene>
    <name evidence="2" type="ORF">Tci_697793</name>
</gene>
<dbReference type="InterPro" id="IPR011652">
    <property type="entry name" value="MORN_2"/>
</dbReference>
<protein>
    <submittedName>
        <fullName evidence="2">Uncharacterized protein</fullName>
    </submittedName>
</protein>
<feature type="non-terminal residue" evidence="2">
    <location>
        <position position="1"/>
    </location>
</feature>
<proteinExistence type="predicted"/>
<feature type="compositionally biased region" description="Low complexity" evidence="1">
    <location>
        <begin position="512"/>
        <end position="524"/>
    </location>
</feature>
<comment type="caution">
    <text evidence="2">The sequence shown here is derived from an EMBL/GenBank/DDBJ whole genome shotgun (WGS) entry which is preliminary data.</text>
</comment>
<dbReference type="GO" id="GO:0042158">
    <property type="term" value="P:lipoprotein biosynthetic process"/>
    <property type="evidence" value="ECO:0007669"/>
    <property type="project" value="InterPro"/>
</dbReference>
<dbReference type="PANTHER" id="PTHR33706">
    <property type="entry name" value="MORN VARIANT REPEAT PROTEIN"/>
    <property type="match status" value="1"/>
</dbReference>